<proteinExistence type="predicted"/>
<gene>
    <name evidence="1" type="ORF">MENTE1834_LOCUS14088</name>
</gene>
<sequence length="114" mass="13287">MLLESQQISSENDKLDDDNIKIQNEIKKKDGIDEQQQIIISKSLRERLQAIQETLTLLQQQGDFLVGLIDRIKGIFNFTVPFLSFLAIFSLFSITILLYYIPIRLIIIIWGKFK</sequence>
<organism evidence="1 2">
    <name type="scientific">Meloidogyne enterolobii</name>
    <name type="common">Root-knot nematode worm</name>
    <name type="synonym">Meloidogyne mayaguensis</name>
    <dbReference type="NCBI Taxonomy" id="390850"/>
    <lineage>
        <taxon>Eukaryota</taxon>
        <taxon>Metazoa</taxon>
        <taxon>Ecdysozoa</taxon>
        <taxon>Nematoda</taxon>
        <taxon>Chromadorea</taxon>
        <taxon>Rhabditida</taxon>
        <taxon>Tylenchina</taxon>
        <taxon>Tylenchomorpha</taxon>
        <taxon>Tylenchoidea</taxon>
        <taxon>Meloidogynidae</taxon>
        <taxon>Meloidogyninae</taxon>
        <taxon>Meloidogyne</taxon>
    </lineage>
</organism>
<dbReference type="EMBL" id="CAVMJV010000015">
    <property type="protein sequence ID" value="CAK5053303.1"/>
    <property type="molecule type" value="Genomic_DNA"/>
</dbReference>
<evidence type="ECO:0000313" key="1">
    <source>
        <dbReference type="EMBL" id="CAK5053303.1"/>
    </source>
</evidence>
<keyword evidence="2" id="KW-1185">Reference proteome</keyword>
<accession>A0ACB0YM95</accession>
<reference evidence="1" key="1">
    <citation type="submission" date="2023-11" db="EMBL/GenBank/DDBJ databases">
        <authorList>
            <person name="Poullet M."/>
        </authorList>
    </citation>
    <scope>NUCLEOTIDE SEQUENCE</scope>
    <source>
        <strain evidence="1">E1834</strain>
    </source>
</reference>
<comment type="caution">
    <text evidence="1">The sequence shown here is derived from an EMBL/GenBank/DDBJ whole genome shotgun (WGS) entry which is preliminary data.</text>
</comment>
<protein>
    <submittedName>
        <fullName evidence="1">Uncharacterized protein</fullName>
    </submittedName>
</protein>
<dbReference type="Proteomes" id="UP001497535">
    <property type="component" value="Unassembled WGS sequence"/>
</dbReference>
<name>A0ACB0YM95_MELEN</name>
<evidence type="ECO:0000313" key="2">
    <source>
        <dbReference type="Proteomes" id="UP001497535"/>
    </source>
</evidence>